<reference evidence="2 3" key="1">
    <citation type="submission" date="2020-07" db="EMBL/GenBank/DDBJ databases">
        <title>Sequencing the genomes of 1000 actinobacteria strains.</title>
        <authorList>
            <person name="Klenk H.-P."/>
        </authorList>
    </citation>
    <scope>NUCLEOTIDE SEQUENCE [LARGE SCALE GENOMIC DNA]</scope>
    <source>
        <strain evidence="2 3">DSM 24723</strain>
    </source>
</reference>
<dbReference type="PANTHER" id="PTHR36195">
    <property type="entry name" value="DOMAIN PROTEIN, PUTATIVE (AFU_ORTHOLOGUE AFUA_5G01990)-RELATED-RELATED"/>
    <property type="match status" value="1"/>
</dbReference>
<dbReference type="RefSeq" id="WP_343036998.1">
    <property type="nucleotide sequence ID" value="NZ_JACBZX010000001.1"/>
</dbReference>
<protein>
    <recommendedName>
        <fullName evidence="4">Catalase</fullName>
    </recommendedName>
</protein>
<accession>A0A852X1Y4</accession>
<dbReference type="SUPFAM" id="SSF56634">
    <property type="entry name" value="Heme-dependent catalase-like"/>
    <property type="match status" value="1"/>
</dbReference>
<dbReference type="CDD" id="cd08152">
    <property type="entry name" value="y4iL_like"/>
    <property type="match status" value="1"/>
</dbReference>
<organism evidence="2 3">
    <name type="scientific">Janibacter alkaliphilus</name>
    <dbReference type="NCBI Taxonomy" id="1069963"/>
    <lineage>
        <taxon>Bacteria</taxon>
        <taxon>Bacillati</taxon>
        <taxon>Actinomycetota</taxon>
        <taxon>Actinomycetes</taxon>
        <taxon>Micrococcales</taxon>
        <taxon>Intrasporangiaceae</taxon>
        <taxon>Janibacter</taxon>
    </lineage>
</organism>
<dbReference type="AlphaFoldDB" id="A0A852X1Y4"/>
<feature type="region of interest" description="Disordered" evidence="1">
    <location>
        <begin position="340"/>
        <end position="360"/>
    </location>
</feature>
<feature type="compositionally biased region" description="Basic and acidic residues" evidence="1">
    <location>
        <begin position="343"/>
        <end position="360"/>
    </location>
</feature>
<evidence type="ECO:0000256" key="1">
    <source>
        <dbReference type="SAM" id="MobiDB-lite"/>
    </source>
</evidence>
<sequence length="360" mass="39059">MGQAIRYSDDLEQVQPDEERISQEIVAHMAEQQAAHALRHRHAHRDAHAKSHALLAGRLAVHEGLPPAYAQGIFAEPGTYDVLVRLSSAPGDIHSDEVPEPRGMALKVLDVPGERLDPSRDGCNQDLLMVNIPVLAFGTVTRYQQMLGLLEKNAAQPALAQRGVAAVARTVEKIVERGGRPPGATLAGLASTHHHPLGETYHSQGALRHGDHVAKVSVAPTGATAELTGRSLSGDFDAIRETLVEHFATAGATYELRVQLSTDREAMPVEDAAVAWDPELAPHVPVATLELEPQDVGSPARQVYGDDHLSFDPWNGVVAHRPLGSIMRVRRLAYASSSQQRHRLNDIPMHEPRSLADVPR</sequence>
<evidence type="ECO:0000313" key="2">
    <source>
        <dbReference type="EMBL" id="NYG36889.1"/>
    </source>
</evidence>
<dbReference type="GO" id="GO:0020037">
    <property type="term" value="F:heme binding"/>
    <property type="evidence" value="ECO:0007669"/>
    <property type="project" value="InterPro"/>
</dbReference>
<dbReference type="PANTHER" id="PTHR36195:SF4">
    <property type="entry name" value="DOMAIN PROTEIN, PUTATIVE (AFU_ORTHOLOGUE AFUA_5G01990)-RELATED"/>
    <property type="match status" value="1"/>
</dbReference>
<gene>
    <name evidence="2" type="ORF">BJY28_001358</name>
</gene>
<proteinExistence type="predicted"/>
<name>A0A852X1Y4_9MICO</name>
<evidence type="ECO:0000313" key="3">
    <source>
        <dbReference type="Proteomes" id="UP000592181"/>
    </source>
</evidence>
<dbReference type="Proteomes" id="UP000592181">
    <property type="component" value="Unassembled WGS sequence"/>
</dbReference>
<dbReference type="InterPro" id="IPR020835">
    <property type="entry name" value="Catalase_sf"/>
</dbReference>
<evidence type="ECO:0008006" key="4">
    <source>
        <dbReference type="Google" id="ProtNLM"/>
    </source>
</evidence>
<dbReference type="EMBL" id="JACBZX010000001">
    <property type="protein sequence ID" value="NYG36889.1"/>
    <property type="molecule type" value="Genomic_DNA"/>
</dbReference>
<comment type="caution">
    <text evidence="2">The sequence shown here is derived from an EMBL/GenBank/DDBJ whole genome shotgun (WGS) entry which is preliminary data.</text>
</comment>
<dbReference type="Gene3D" id="2.40.180.10">
    <property type="entry name" value="Catalase core domain"/>
    <property type="match status" value="1"/>
</dbReference>
<keyword evidence="3" id="KW-1185">Reference proteome</keyword>